<dbReference type="Pfam" id="PF16841">
    <property type="entry name" value="CBM60"/>
    <property type="match status" value="1"/>
</dbReference>
<comment type="similarity">
    <text evidence="1">Belongs to the glycosyl hydrolase 16 family.</text>
</comment>
<dbReference type="InterPro" id="IPR000757">
    <property type="entry name" value="Beta-glucanase-like"/>
</dbReference>
<dbReference type="InterPro" id="IPR013320">
    <property type="entry name" value="ConA-like_dom_sf"/>
</dbReference>
<dbReference type="AlphaFoldDB" id="A0A6J4HTU6"/>
<dbReference type="GO" id="GO:0004553">
    <property type="term" value="F:hydrolase activity, hydrolyzing O-glycosyl compounds"/>
    <property type="evidence" value="ECO:0007669"/>
    <property type="project" value="InterPro"/>
</dbReference>
<dbReference type="InterPro" id="IPR031768">
    <property type="entry name" value="CBM60_xylan-bd"/>
</dbReference>
<evidence type="ECO:0000256" key="1">
    <source>
        <dbReference type="ARBA" id="ARBA00006865"/>
    </source>
</evidence>
<organism evidence="3">
    <name type="scientific">uncultured Craurococcus sp</name>
    <dbReference type="NCBI Taxonomy" id="1135998"/>
    <lineage>
        <taxon>Bacteria</taxon>
        <taxon>Pseudomonadati</taxon>
        <taxon>Pseudomonadota</taxon>
        <taxon>Alphaproteobacteria</taxon>
        <taxon>Acetobacterales</taxon>
        <taxon>Acetobacteraceae</taxon>
        <taxon>Craurococcus</taxon>
        <taxon>environmental samples</taxon>
    </lineage>
</organism>
<name>A0A6J4HTU6_9PROT</name>
<reference evidence="3" key="1">
    <citation type="submission" date="2020-02" db="EMBL/GenBank/DDBJ databases">
        <authorList>
            <person name="Meier V. D."/>
        </authorList>
    </citation>
    <scope>NUCLEOTIDE SEQUENCE</scope>
    <source>
        <strain evidence="3">AVDCRST_MAG27</strain>
    </source>
</reference>
<accession>A0A6J4HTU6</accession>
<dbReference type="Gene3D" id="2.60.120.200">
    <property type="match status" value="1"/>
</dbReference>
<evidence type="ECO:0000313" key="3">
    <source>
        <dbReference type="EMBL" id="CAA9232513.1"/>
    </source>
</evidence>
<feature type="domain" description="GH16" evidence="2">
    <location>
        <begin position="120"/>
        <end position="324"/>
    </location>
</feature>
<dbReference type="CDD" id="cd00413">
    <property type="entry name" value="Glyco_hydrolase_16"/>
    <property type="match status" value="1"/>
</dbReference>
<dbReference type="SUPFAM" id="SSF49899">
    <property type="entry name" value="Concanavalin A-like lectins/glucanases"/>
    <property type="match status" value="1"/>
</dbReference>
<dbReference type="EMBL" id="CADCTD010000045">
    <property type="protein sequence ID" value="CAA9232513.1"/>
    <property type="molecule type" value="Genomic_DNA"/>
</dbReference>
<sequence>MLTIRISQDAWQGNAQYTIAVDGKQIGGMRTAGASHSAGDYDTISIPEIGAGTHKVTVNFLNDAYGGSSGKDRNLYVDGIFLDGAKQGGSAMLASGGAKDFAIGGSAGGVKTVGEQILPSGWQQRDVVESFNGGKGIFSHSWGPGVDTAVNGQLTVRSTWDDKSSGAMVKPAGAEKGFGYGLYSFTVKTEGHIGPYALLWPSTDRWPGPEMDVLEILSNGTPYSTVHWKGSNGGDGYKSFMLSGVNETQKHTYSLLWEHGRLTGFVDGAKKWTTTERVPKDYAHGGENAVPSLGMQTSWNKGELGGKNYITAYEFSYADMNPLG</sequence>
<proteinExistence type="inferred from homology"/>
<protein>
    <recommendedName>
        <fullName evidence="2">GH16 domain-containing protein</fullName>
    </recommendedName>
</protein>
<dbReference type="PROSITE" id="PS51762">
    <property type="entry name" value="GH16_2"/>
    <property type="match status" value="1"/>
</dbReference>
<gene>
    <name evidence="3" type="ORF">AVDCRST_MAG27-1024</name>
</gene>
<dbReference type="Pfam" id="PF00722">
    <property type="entry name" value="Glyco_hydro_16"/>
    <property type="match status" value="1"/>
</dbReference>
<dbReference type="GO" id="GO:0005975">
    <property type="term" value="P:carbohydrate metabolic process"/>
    <property type="evidence" value="ECO:0007669"/>
    <property type="project" value="InterPro"/>
</dbReference>
<evidence type="ECO:0000259" key="2">
    <source>
        <dbReference type="PROSITE" id="PS51762"/>
    </source>
</evidence>
<dbReference type="Gene3D" id="2.60.60.40">
    <property type="match status" value="1"/>
</dbReference>